<gene>
    <name evidence="2" type="ORF">GO816_00925</name>
</gene>
<name>A0A6I4I6C2_9SPHI</name>
<dbReference type="EMBL" id="WQLA01000001">
    <property type="protein sequence ID" value="MVN89678.1"/>
    <property type="molecule type" value="Genomic_DNA"/>
</dbReference>
<evidence type="ECO:0000256" key="1">
    <source>
        <dbReference type="SAM" id="SignalP"/>
    </source>
</evidence>
<evidence type="ECO:0008006" key="4">
    <source>
        <dbReference type="Google" id="ProtNLM"/>
    </source>
</evidence>
<dbReference type="RefSeq" id="WP_157539475.1">
    <property type="nucleotide sequence ID" value="NZ_WQLA01000001.1"/>
</dbReference>
<keyword evidence="1" id="KW-0732">Signal</keyword>
<accession>A0A6I4I6C2</accession>
<dbReference type="OrthoDB" id="791021at2"/>
<comment type="caution">
    <text evidence="2">The sequence shown here is derived from an EMBL/GenBank/DDBJ whole genome shotgun (WGS) entry which is preliminary data.</text>
</comment>
<reference evidence="2 3" key="1">
    <citation type="submission" date="2019-12" db="EMBL/GenBank/DDBJ databases">
        <title>Mucilaginibacter sp. HME9299 genome sequencing and assembly.</title>
        <authorList>
            <person name="Kang H."/>
            <person name="Kim H."/>
            <person name="Joh K."/>
        </authorList>
    </citation>
    <scope>NUCLEOTIDE SEQUENCE [LARGE SCALE GENOMIC DNA]</scope>
    <source>
        <strain evidence="2 3">HME9299</strain>
    </source>
</reference>
<evidence type="ECO:0000313" key="2">
    <source>
        <dbReference type="EMBL" id="MVN89678.1"/>
    </source>
</evidence>
<evidence type="ECO:0000313" key="3">
    <source>
        <dbReference type="Proteomes" id="UP000434850"/>
    </source>
</evidence>
<dbReference type="Proteomes" id="UP000434850">
    <property type="component" value="Unassembled WGS sequence"/>
</dbReference>
<proteinExistence type="predicted"/>
<feature type="chain" id="PRO_5026327874" description="Outer membrane protein beta-barrel domain-containing protein" evidence="1">
    <location>
        <begin position="27"/>
        <end position="179"/>
    </location>
</feature>
<dbReference type="AlphaFoldDB" id="A0A6I4I6C2"/>
<organism evidence="2 3">
    <name type="scientific">Mucilaginibacter aquatilis</name>
    <dbReference type="NCBI Taxonomy" id="1517760"/>
    <lineage>
        <taxon>Bacteria</taxon>
        <taxon>Pseudomonadati</taxon>
        <taxon>Bacteroidota</taxon>
        <taxon>Sphingobacteriia</taxon>
        <taxon>Sphingobacteriales</taxon>
        <taxon>Sphingobacteriaceae</taxon>
        <taxon>Mucilaginibacter</taxon>
    </lineage>
</organism>
<keyword evidence="3" id="KW-1185">Reference proteome</keyword>
<sequence length="179" mass="18980">MKKLTKIVAAASFAVATLFASNVVKAQSRTGANDWRFGIGVEAGIPTGDYNDASNFALGGTARLQYGAAQNVALTLTSGYYNFFTKSYNVGNVEVNPKDQGMIPVKAGIKAYTNGGFYVSGEVGAGFETAYGKNTKLILSPGLGYSWSNVDLGVRYENFSGQSNNYGMVAARLAYGFKL</sequence>
<feature type="signal peptide" evidence="1">
    <location>
        <begin position="1"/>
        <end position="26"/>
    </location>
</feature>
<protein>
    <recommendedName>
        <fullName evidence="4">Outer membrane protein beta-barrel domain-containing protein</fullName>
    </recommendedName>
</protein>